<dbReference type="Proteomes" id="UP000662873">
    <property type="component" value="Chromosome"/>
</dbReference>
<feature type="domain" description="Ice-binding protein C-terminal" evidence="1">
    <location>
        <begin position="197"/>
        <end position="221"/>
    </location>
</feature>
<dbReference type="AlphaFoldDB" id="A0A809RS80"/>
<evidence type="ECO:0000259" key="1">
    <source>
        <dbReference type="Pfam" id="PF07589"/>
    </source>
</evidence>
<organism evidence="2 3">
    <name type="scientific">Candidatus Nitrosymbiomonas proteolyticus</name>
    <dbReference type="NCBI Taxonomy" id="2608984"/>
    <lineage>
        <taxon>Bacteria</taxon>
        <taxon>Bacillati</taxon>
        <taxon>Armatimonadota</taxon>
        <taxon>Armatimonadota incertae sedis</taxon>
        <taxon>Candidatus Nitrosymbiomonas</taxon>
    </lineage>
</organism>
<sequence>MTRIVLIWGAALFVTPLTMAQLNLIEIGGVPQAGNVALATLGAQPHASSVISGYPFHAISGLNDGWYGNNGNINFGDGVGSSGASWIPTTQTATAGISLPTPATIDRIAWGRDSSLTWNERTSGLYIVKVSTDALPFFDPGKTWQVIGSVELQDYTSTDSLRHLYSFAPQVGVTDVKIDVTAYGQAVCIEEIELYAAVPEPGTLMALSVASVLAAGAKKRRKARG</sequence>
<proteinExistence type="predicted"/>
<evidence type="ECO:0000313" key="2">
    <source>
        <dbReference type="EMBL" id="BBO22562.1"/>
    </source>
</evidence>
<gene>
    <name evidence="2" type="ORF">NPRO_01570</name>
</gene>
<accession>A0A809RS80</accession>
<dbReference type="EMBL" id="AP021858">
    <property type="protein sequence ID" value="BBO22562.1"/>
    <property type="molecule type" value="Genomic_DNA"/>
</dbReference>
<dbReference type="InterPro" id="IPR013424">
    <property type="entry name" value="Ice-binding_C"/>
</dbReference>
<dbReference type="Pfam" id="PF07589">
    <property type="entry name" value="PEP-CTERM"/>
    <property type="match status" value="1"/>
</dbReference>
<name>A0A809RS80_9BACT</name>
<dbReference type="Gene3D" id="2.60.120.260">
    <property type="entry name" value="Galactose-binding domain-like"/>
    <property type="match status" value="1"/>
</dbReference>
<dbReference type="NCBIfam" id="TIGR02595">
    <property type="entry name" value="PEP_CTERM"/>
    <property type="match status" value="1"/>
</dbReference>
<dbReference type="KEGG" id="npy:NPRO_01570"/>
<reference evidence="2" key="1">
    <citation type="journal article" name="DNA Res.">
        <title>The physiological potential of anammox bacteria as revealed by their core genome structure.</title>
        <authorList>
            <person name="Okubo T."/>
            <person name="Toyoda A."/>
            <person name="Fukuhara K."/>
            <person name="Uchiyama I."/>
            <person name="Harigaya Y."/>
            <person name="Kuroiwa M."/>
            <person name="Suzuki T."/>
            <person name="Murakami Y."/>
            <person name="Suwa Y."/>
            <person name="Takami H."/>
        </authorList>
    </citation>
    <scope>NUCLEOTIDE SEQUENCE</scope>
    <source>
        <strain evidence="2">317325-2</strain>
    </source>
</reference>
<evidence type="ECO:0000313" key="3">
    <source>
        <dbReference type="Proteomes" id="UP000662873"/>
    </source>
</evidence>
<protein>
    <recommendedName>
        <fullName evidence="1">Ice-binding protein C-terminal domain-containing protein</fullName>
    </recommendedName>
</protein>